<evidence type="ECO:0008006" key="4">
    <source>
        <dbReference type="Google" id="ProtNLM"/>
    </source>
</evidence>
<dbReference type="RefSeq" id="WP_229883575.1">
    <property type="nucleotide sequence ID" value="NZ_BMVV01000010.1"/>
</dbReference>
<name>A0ABW7BNF4_9ACTN</name>
<proteinExistence type="predicted"/>
<dbReference type="Proteomes" id="UP001604282">
    <property type="component" value="Unassembled WGS sequence"/>
</dbReference>
<organism evidence="2 3">
    <name type="scientific">Streptomyces omiyaensis</name>
    <dbReference type="NCBI Taxonomy" id="68247"/>
    <lineage>
        <taxon>Bacteria</taxon>
        <taxon>Bacillati</taxon>
        <taxon>Actinomycetota</taxon>
        <taxon>Actinomycetes</taxon>
        <taxon>Kitasatosporales</taxon>
        <taxon>Streptomycetaceae</taxon>
        <taxon>Streptomyces</taxon>
    </lineage>
</organism>
<evidence type="ECO:0000313" key="2">
    <source>
        <dbReference type="EMBL" id="MFG3189060.1"/>
    </source>
</evidence>
<protein>
    <recommendedName>
        <fullName evidence="4">Integral membrane protein</fullName>
    </recommendedName>
</protein>
<accession>A0ABW7BNF4</accession>
<feature type="region of interest" description="Disordered" evidence="1">
    <location>
        <begin position="61"/>
        <end position="88"/>
    </location>
</feature>
<gene>
    <name evidence="2" type="ORF">ACGFYS_08975</name>
</gene>
<dbReference type="EMBL" id="JBICZW010000004">
    <property type="protein sequence ID" value="MFG3189060.1"/>
    <property type="molecule type" value="Genomic_DNA"/>
</dbReference>
<sequence>MSAHSLDPLGVLVALAATGGVAWCAAGRRRGPAACAGGTLVAQGVLHLAFSLTGAHSPAAGPAAATAHPAAHGGHAAQAAHGGPADPSDAVAAGDGLAALLGPVAGGGPGMLAVHLLAALVCGLWLARGEAAFFALAEAALTPLRHLLAVPLGPLAAPADPCRPVRRPRRNARRPHVVVLAHVLSRRGPPRPPVPRATVLGPLV</sequence>
<keyword evidence="3" id="KW-1185">Reference proteome</keyword>
<evidence type="ECO:0000313" key="3">
    <source>
        <dbReference type="Proteomes" id="UP001604282"/>
    </source>
</evidence>
<comment type="caution">
    <text evidence="2">The sequence shown here is derived from an EMBL/GenBank/DDBJ whole genome shotgun (WGS) entry which is preliminary data.</text>
</comment>
<reference evidence="2 3" key="1">
    <citation type="submission" date="2024-10" db="EMBL/GenBank/DDBJ databases">
        <title>The Natural Products Discovery Center: Release of the First 8490 Sequenced Strains for Exploring Actinobacteria Biosynthetic Diversity.</title>
        <authorList>
            <person name="Kalkreuter E."/>
            <person name="Kautsar S.A."/>
            <person name="Yang D."/>
            <person name="Bader C.D."/>
            <person name="Teijaro C.N."/>
            <person name="Fluegel L."/>
            <person name="Davis C.M."/>
            <person name="Simpson J.R."/>
            <person name="Lauterbach L."/>
            <person name="Steele A.D."/>
            <person name="Gui C."/>
            <person name="Meng S."/>
            <person name="Li G."/>
            <person name="Viehrig K."/>
            <person name="Ye F."/>
            <person name="Su P."/>
            <person name="Kiefer A.F."/>
            <person name="Nichols A."/>
            <person name="Cepeda A.J."/>
            <person name="Yan W."/>
            <person name="Fan B."/>
            <person name="Jiang Y."/>
            <person name="Adhikari A."/>
            <person name="Zheng C.-J."/>
            <person name="Schuster L."/>
            <person name="Cowan T.M."/>
            <person name="Smanski M.J."/>
            <person name="Chevrette M.G."/>
            <person name="De Carvalho L.P.S."/>
            <person name="Shen B."/>
        </authorList>
    </citation>
    <scope>NUCLEOTIDE SEQUENCE [LARGE SCALE GENOMIC DNA]</scope>
    <source>
        <strain evidence="2 3">NPDC048229</strain>
    </source>
</reference>
<evidence type="ECO:0000256" key="1">
    <source>
        <dbReference type="SAM" id="MobiDB-lite"/>
    </source>
</evidence>